<feature type="domain" description="CobQ/CobB/MinD/ParA nucleotide binding" evidence="3">
    <location>
        <begin position="5"/>
        <end position="217"/>
    </location>
</feature>
<dbReference type="Pfam" id="PF01656">
    <property type="entry name" value="CbiA"/>
    <property type="match status" value="1"/>
</dbReference>
<dbReference type="KEGG" id="sman:C12CBH8_00300"/>
<keyword evidence="5" id="KW-1185">Reference proteome</keyword>
<evidence type="ECO:0000313" key="5">
    <source>
        <dbReference type="Proteomes" id="UP000593890"/>
    </source>
</evidence>
<dbReference type="Proteomes" id="UP000593890">
    <property type="component" value="Chromosome"/>
</dbReference>
<dbReference type="EMBL" id="AP023321">
    <property type="protein sequence ID" value="BCI59391.1"/>
    <property type="molecule type" value="Genomic_DNA"/>
</dbReference>
<dbReference type="GO" id="GO:0005829">
    <property type="term" value="C:cytosol"/>
    <property type="evidence" value="ECO:0007669"/>
    <property type="project" value="TreeGrafter"/>
</dbReference>
<dbReference type="PANTHER" id="PTHR43384:SF6">
    <property type="entry name" value="SEPTUM SITE-DETERMINING PROTEIN MIND HOMOLOG, CHLOROPLASTIC"/>
    <property type="match status" value="1"/>
</dbReference>
<evidence type="ECO:0000256" key="2">
    <source>
        <dbReference type="ARBA" id="ARBA00022840"/>
    </source>
</evidence>
<evidence type="ECO:0000259" key="3">
    <source>
        <dbReference type="Pfam" id="PF01656"/>
    </source>
</evidence>
<accession>A0A7I8CY51</accession>
<dbReference type="GO" id="GO:0009898">
    <property type="term" value="C:cytoplasmic side of plasma membrane"/>
    <property type="evidence" value="ECO:0007669"/>
    <property type="project" value="TreeGrafter"/>
</dbReference>
<dbReference type="SUPFAM" id="SSF52540">
    <property type="entry name" value="P-loop containing nucleoside triphosphate hydrolases"/>
    <property type="match status" value="1"/>
</dbReference>
<protein>
    <submittedName>
        <fullName evidence="4">Site-determining protein</fullName>
    </submittedName>
</protein>
<evidence type="ECO:0000313" key="4">
    <source>
        <dbReference type="EMBL" id="BCI59391.1"/>
    </source>
</evidence>
<dbReference type="GO" id="GO:0051782">
    <property type="term" value="P:negative regulation of cell division"/>
    <property type="evidence" value="ECO:0007669"/>
    <property type="project" value="TreeGrafter"/>
</dbReference>
<dbReference type="InterPro" id="IPR002586">
    <property type="entry name" value="CobQ/CobB/MinD/ParA_Nub-bd_dom"/>
</dbReference>
<dbReference type="PANTHER" id="PTHR43384">
    <property type="entry name" value="SEPTUM SITE-DETERMINING PROTEIN MIND HOMOLOG, CHLOROPLASTIC-RELATED"/>
    <property type="match status" value="1"/>
</dbReference>
<organism evidence="4 5">
    <name type="scientific">Solibaculum mannosilyticum</name>
    <dbReference type="NCBI Taxonomy" id="2780922"/>
    <lineage>
        <taxon>Bacteria</taxon>
        <taxon>Bacillati</taxon>
        <taxon>Bacillota</taxon>
        <taxon>Clostridia</taxon>
        <taxon>Eubacteriales</taxon>
        <taxon>Oscillospiraceae</taxon>
        <taxon>Solibaculum</taxon>
    </lineage>
</organism>
<dbReference type="InterPro" id="IPR050625">
    <property type="entry name" value="ParA/MinD_ATPase"/>
</dbReference>
<keyword evidence="2" id="KW-0067">ATP-binding</keyword>
<name>A0A7I8CY51_9FIRM</name>
<dbReference type="AlphaFoldDB" id="A0A7I8CY51"/>
<keyword evidence="1" id="KW-0547">Nucleotide-binding</keyword>
<dbReference type="GO" id="GO:0016887">
    <property type="term" value="F:ATP hydrolysis activity"/>
    <property type="evidence" value="ECO:0007669"/>
    <property type="project" value="TreeGrafter"/>
</dbReference>
<dbReference type="GO" id="GO:0005524">
    <property type="term" value="F:ATP binding"/>
    <property type="evidence" value="ECO:0007669"/>
    <property type="project" value="UniProtKB-KW"/>
</dbReference>
<dbReference type="InterPro" id="IPR027417">
    <property type="entry name" value="P-loop_NTPase"/>
</dbReference>
<sequence length="244" mass="25825">MGKILVVTSGKGGSGKSTIAAGLGYALVQRGKSVLLIDTDAGLRSLDLILGTSANTVYDLGDVLEGSCEPYRAIQHVSYGEKFDLIPAPQTGNLPARPEDMVVLCRGLAQYYEYVIVDSPAGFGEGFRLAATAAQLALVVATPDPVCIRTAERAGRLVRSYGVEHSLLVINRYRPSLLQMGVVPDLDAVIDGTGLRLAAVIPDDDLVQLSASKGEPFCEKTPAATAFCNLASRLEGFEVPLMKL</sequence>
<reference evidence="5" key="1">
    <citation type="submission" date="2020-07" db="EMBL/GenBank/DDBJ databases">
        <title>Complete genome sequencing of Clostridia bacterium strain 12CBH8.</title>
        <authorList>
            <person name="Sakamoto M."/>
            <person name="Murakami T."/>
            <person name="Mori H."/>
        </authorList>
    </citation>
    <scope>NUCLEOTIDE SEQUENCE [LARGE SCALE GENOMIC DNA]</scope>
    <source>
        <strain evidence="5">12CBH8</strain>
    </source>
</reference>
<dbReference type="Gene3D" id="3.40.50.300">
    <property type="entry name" value="P-loop containing nucleotide triphosphate hydrolases"/>
    <property type="match status" value="1"/>
</dbReference>
<dbReference type="RefSeq" id="WP_090263743.1">
    <property type="nucleotide sequence ID" value="NZ_AP023321.1"/>
</dbReference>
<gene>
    <name evidence="4" type="primary">minD</name>
    <name evidence="4" type="ORF">C12CBH8_00300</name>
</gene>
<evidence type="ECO:0000256" key="1">
    <source>
        <dbReference type="ARBA" id="ARBA00022741"/>
    </source>
</evidence>
<proteinExistence type="predicted"/>